<sequence length="401" mass="45730">MRALEVWLGDTRVGLIEHLEEWEYRFSFDAAWLRDPERPVLGQLFEDRMPYDIPTTGHVPIWFSHLLPQGPLRRVLARELGVDTDDEFDLLEYLGSELPGAVILVPGQPRLSSQPPARERIAPPSAAKLRFSLAGAQWKLSVRPGERGLTVPVRGEETGSWIAKFHDPVFKDLPRIEYSTMTWARLAKLALPDFRMAQAAEFAELPQNTPTGDGTVFLIERFDRTSTGQRVHMEDMAQVFDKPPGDPQYGGRYEYIAALLSYVSPDDLREYCERLVFCVLSGNTDAHLKNWSLLYPDGRHPRLSPAYDLISSVLFAPQSISDDLALSLGGSRQFEDVRLDSFKTFAQVSGHDFDEVTTWVTQAVERVRTVWQQEAHHLLLKDEERQRIERHLKRVPLAQQA</sequence>
<organism evidence="6 7">
    <name type="scientific">Corallococcus sicarius</name>
    <dbReference type="NCBI Taxonomy" id="2316726"/>
    <lineage>
        <taxon>Bacteria</taxon>
        <taxon>Pseudomonadati</taxon>
        <taxon>Myxococcota</taxon>
        <taxon>Myxococcia</taxon>
        <taxon>Myxococcales</taxon>
        <taxon>Cystobacterineae</taxon>
        <taxon>Myxococcaceae</taxon>
        <taxon>Corallococcus</taxon>
    </lineage>
</organism>
<dbReference type="NCBIfam" id="TIGR03071">
    <property type="entry name" value="couple_hipA"/>
    <property type="match status" value="1"/>
</dbReference>
<dbReference type="InterPro" id="IPR052028">
    <property type="entry name" value="HipA_Ser/Thr_kinase"/>
</dbReference>
<comment type="caution">
    <text evidence="6">The sequence shown here is derived from an EMBL/GenBank/DDBJ whole genome shotgun (WGS) entry which is preliminary data.</text>
</comment>
<gene>
    <name evidence="6" type="ORF">D7X12_10375</name>
</gene>
<reference evidence="7" key="1">
    <citation type="submission" date="2018-09" db="EMBL/GenBank/DDBJ databases">
        <authorList>
            <person name="Livingstone P.G."/>
            <person name="Whitworth D.E."/>
        </authorList>
    </citation>
    <scope>NUCLEOTIDE SEQUENCE [LARGE SCALE GENOMIC DNA]</scope>
    <source>
        <strain evidence="7">CA040B</strain>
    </source>
</reference>
<accession>A0A3A8NQU3</accession>
<evidence type="ECO:0000256" key="2">
    <source>
        <dbReference type="ARBA" id="ARBA00022679"/>
    </source>
</evidence>
<dbReference type="Proteomes" id="UP000273405">
    <property type="component" value="Unassembled WGS sequence"/>
</dbReference>
<name>A0A3A8NQU3_9BACT</name>
<evidence type="ECO:0000256" key="3">
    <source>
        <dbReference type="ARBA" id="ARBA00022777"/>
    </source>
</evidence>
<dbReference type="GO" id="GO:0005829">
    <property type="term" value="C:cytosol"/>
    <property type="evidence" value="ECO:0007669"/>
    <property type="project" value="TreeGrafter"/>
</dbReference>
<evidence type="ECO:0000256" key="1">
    <source>
        <dbReference type="ARBA" id="ARBA00010164"/>
    </source>
</evidence>
<dbReference type="RefSeq" id="WP_120625107.1">
    <property type="nucleotide sequence ID" value="NZ_RAWG01000048.1"/>
</dbReference>
<protein>
    <submittedName>
        <fullName evidence="6">Type II toxin-antitoxin system HipA family toxin</fullName>
    </submittedName>
</protein>
<keyword evidence="2" id="KW-0808">Transferase</keyword>
<keyword evidence="3" id="KW-0418">Kinase</keyword>
<evidence type="ECO:0000313" key="7">
    <source>
        <dbReference type="Proteomes" id="UP000273405"/>
    </source>
</evidence>
<dbReference type="EMBL" id="RAWG01000048">
    <property type="protein sequence ID" value="RKH44541.1"/>
    <property type="molecule type" value="Genomic_DNA"/>
</dbReference>
<dbReference type="Gene3D" id="1.10.1070.20">
    <property type="match status" value="1"/>
</dbReference>
<feature type="domain" description="HipA N-terminal subdomain 1" evidence="5">
    <location>
        <begin position="4"/>
        <end position="103"/>
    </location>
</feature>
<dbReference type="OrthoDB" id="9805913at2"/>
<evidence type="ECO:0000259" key="5">
    <source>
        <dbReference type="Pfam" id="PF13657"/>
    </source>
</evidence>
<dbReference type="InterPro" id="IPR017508">
    <property type="entry name" value="HipA_N1"/>
</dbReference>
<proteinExistence type="inferred from homology"/>
<dbReference type="PANTHER" id="PTHR37419:SF1">
    <property type="entry name" value="SERINE_THREONINE-PROTEIN KINASE TOXIN HIPA"/>
    <property type="match status" value="1"/>
</dbReference>
<dbReference type="Pfam" id="PF13657">
    <property type="entry name" value="Couple_hipA"/>
    <property type="match status" value="1"/>
</dbReference>
<dbReference type="Pfam" id="PF07804">
    <property type="entry name" value="HipA_C"/>
    <property type="match status" value="1"/>
</dbReference>
<keyword evidence="7" id="KW-1185">Reference proteome</keyword>
<comment type="similarity">
    <text evidence="1">Belongs to the HipA Ser/Thr kinase family.</text>
</comment>
<evidence type="ECO:0000313" key="6">
    <source>
        <dbReference type="EMBL" id="RKH44541.1"/>
    </source>
</evidence>
<dbReference type="PANTHER" id="PTHR37419">
    <property type="entry name" value="SERINE/THREONINE-PROTEIN KINASE TOXIN HIPA"/>
    <property type="match status" value="1"/>
</dbReference>
<evidence type="ECO:0000259" key="4">
    <source>
        <dbReference type="Pfam" id="PF07804"/>
    </source>
</evidence>
<dbReference type="InterPro" id="IPR012893">
    <property type="entry name" value="HipA-like_C"/>
</dbReference>
<dbReference type="GO" id="GO:0004674">
    <property type="term" value="F:protein serine/threonine kinase activity"/>
    <property type="evidence" value="ECO:0007669"/>
    <property type="project" value="TreeGrafter"/>
</dbReference>
<feature type="domain" description="HipA-like C-terminal" evidence="4">
    <location>
        <begin position="131"/>
        <end position="371"/>
    </location>
</feature>
<dbReference type="AlphaFoldDB" id="A0A3A8NQU3"/>